<evidence type="ECO:0000256" key="4">
    <source>
        <dbReference type="ARBA" id="ARBA00022806"/>
    </source>
</evidence>
<feature type="domain" description="Helicase ATP-binding" evidence="10">
    <location>
        <begin position="24"/>
        <end position="212"/>
    </location>
</feature>
<organism evidence="12 13">
    <name type="scientific">Sphingobacterium griseoflavum</name>
    <dbReference type="NCBI Taxonomy" id="1474952"/>
    <lineage>
        <taxon>Bacteria</taxon>
        <taxon>Pseudomonadati</taxon>
        <taxon>Bacteroidota</taxon>
        <taxon>Sphingobacteriia</taxon>
        <taxon>Sphingobacteriales</taxon>
        <taxon>Sphingobacteriaceae</taxon>
        <taxon>Sphingobacterium</taxon>
    </lineage>
</organism>
<keyword evidence="4" id="KW-0347">Helicase</keyword>
<dbReference type="Proteomes" id="UP000620550">
    <property type="component" value="Unassembled WGS sequence"/>
</dbReference>
<evidence type="ECO:0000256" key="5">
    <source>
        <dbReference type="ARBA" id="ARBA00022840"/>
    </source>
</evidence>
<accession>A0ABQ3HUY5</accession>
<dbReference type="PANTHER" id="PTHR47962:SF3">
    <property type="entry name" value="LARGE ATP-DEPENDENT HELICASE-RELATED PROTEIN"/>
    <property type="match status" value="1"/>
</dbReference>
<comment type="similarity">
    <text evidence="9">Belongs to the Lhr helicase family. Lhr-Core subfamily.</text>
</comment>
<dbReference type="SMART" id="SM00490">
    <property type="entry name" value="HELICc"/>
    <property type="match status" value="1"/>
</dbReference>
<evidence type="ECO:0000259" key="10">
    <source>
        <dbReference type="PROSITE" id="PS51192"/>
    </source>
</evidence>
<dbReference type="Pfam" id="PF08494">
    <property type="entry name" value="DEAD_assoc"/>
    <property type="match status" value="1"/>
</dbReference>
<dbReference type="SUPFAM" id="SSF52540">
    <property type="entry name" value="P-loop containing nucleoside triphosphate hydrolases"/>
    <property type="match status" value="1"/>
</dbReference>
<dbReference type="PANTHER" id="PTHR47962">
    <property type="entry name" value="ATP-DEPENDENT HELICASE LHR-RELATED-RELATED"/>
    <property type="match status" value="1"/>
</dbReference>
<keyword evidence="5" id="KW-0067">ATP-binding</keyword>
<dbReference type="EMBL" id="BNAF01000001">
    <property type="protein sequence ID" value="GHE23292.1"/>
    <property type="molecule type" value="Genomic_DNA"/>
</dbReference>
<evidence type="ECO:0000259" key="11">
    <source>
        <dbReference type="PROSITE" id="PS51194"/>
    </source>
</evidence>
<dbReference type="CDD" id="cd18796">
    <property type="entry name" value="SF2_C_LHR"/>
    <property type="match status" value="1"/>
</dbReference>
<dbReference type="InterPro" id="IPR045628">
    <property type="entry name" value="Lhr_WH_dom"/>
</dbReference>
<evidence type="ECO:0000256" key="1">
    <source>
        <dbReference type="ARBA" id="ARBA00022741"/>
    </source>
</evidence>
<comment type="caution">
    <text evidence="12">The sequence shown here is derived from an EMBL/GenBank/DDBJ whole genome shotgun (WGS) entry which is preliminary data.</text>
</comment>
<dbReference type="RefSeq" id="WP_189624792.1">
    <property type="nucleotide sequence ID" value="NZ_BNAF01000001.1"/>
</dbReference>
<keyword evidence="2" id="KW-0227">DNA damage</keyword>
<evidence type="ECO:0000256" key="9">
    <source>
        <dbReference type="ARBA" id="ARBA00093467"/>
    </source>
</evidence>
<dbReference type="NCBIfam" id="TIGR04121">
    <property type="entry name" value="DEXH_lig_assoc"/>
    <property type="match status" value="1"/>
</dbReference>
<dbReference type="InterPro" id="IPR027417">
    <property type="entry name" value="P-loop_NTPase"/>
</dbReference>
<dbReference type="InterPro" id="IPR011545">
    <property type="entry name" value="DEAD/DEAH_box_helicase_dom"/>
</dbReference>
<feature type="domain" description="Helicase C-terminal" evidence="11">
    <location>
        <begin position="245"/>
        <end position="404"/>
    </location>
</feature>
<dbReference type="Pfam" id="PF00270">
    <property type="entry name" value="DEAD"/>
    <property type="match status" value="1"/>
</dbReference>
<keyword evidence="1" id="KW-0547">Nucleotide-binding</keyword>
<name>A0ABQ3HUY5_9SPHI</name>
<keyword evidence="8" id="KW-0413">Isomerase</keyword>
<dbReference type="Pfam" id="PF19306">
    <property type="entry name" value="WHD_Lhr"/>
    <property type="match status" value="1"/>
</dbReference>
<evidence type="ECO:0000256" key="3">
    <source>
        <dbReference type="ARBA" id="ARBA00022801"/>
    </source>
</evidence>
<dbReference type="InterPro" id="IPR052511">
    <property type="entry name" value="ATP-dep_Helicase"/>
</dbReference>
<protein>
    <submittedName>
        <fullName evidence="12">DNA ligase-associated DEXH box helicase</fullName>
    </submittedName>
</protein>
<dbReference type="InterPro" id="IPR017170">
    <property type="entry name" value="Lhr-like"/>
</dbReference>
<keyword evidence="12" id="KW-0436">Ligase</keyword>
<dbReference type="PIRSF" id="PIRSF037307">
    <property type="entry name" value="Lhr-like_helic_prd"/>
    <property type="match status" value="1"/>
</dbReference>
<dbReference type="PROSITE" id="PS51192">
    <property type="entry name" value="HELICASE_ATP_BIND_1"/>
    <property type="match status" value="1"/>
</dbReference>
<evidence type="ECO:0000256" key="2">
    <source>
        <dbReference type="ARBA" id="ARBA00022763"/>
    </source>
</evidence>
<dbReference type="InterPro" id="IPR013701">
    <property type="entry name" value="Lhr-like_DEAD/DEAH_assoc"/>
</dbReference>
<sequence length="815" mass="93062">MNQFADVWFHNQGWEPHVFQRNAWREIAKGHSGLLNAPTGFGKTFAIWFGILAHYYGDKKYQAQKKKFRQNKLHAIWITPLRALSKEIYKATTQVSDDLELDYQVELRTGDTSLSQRQKQRKKPPHALITTPESVHLLLASKDGTEYFSQLAFIVVDEWHELLGSKRGVLVELALSRIKAINPNLKIWGISATIGNLPEAQEILLGANHKGVMVRAALKKSMQIETVLPDNLEKFPWAGHLGIRLLDKVMAIVERYQSTLIFTNTRSQAEIWYQQIIMHYPAFAGILAIHHGSLSDEVRLWVEDALHEGRLKAVVCTSSLDLGVDFRPVDCVIQIGSPKGVARFLQRAGRSGHRPHETSHIYYVPTNSLEIIEGDSLKYAIKEQIIEQRLPYIRSFDVLIQYLMTLAVGDGFVAEQIFQEVRTTHCFASITRKEFDECLSMLIHGGKTLNAYDDFHRLVLKDGRFTVESRKLAMRHRLSIGAIVSDAMMKVKFMSGKYLGTIEESFISKLNTGDVFWFSGRQLELLRVRNMEVVVRPTTKSKGVVPSWMGGRFSISPDLGIAIRHSFESIHKKRKVSPEVSFLQPLFKEQEKRSGLPREDELLVEYVTTKYGYHLFVYPFDGKLVHEGMAQVLAYRLGKIKPATFSIASNEYGFELLSATKYEIDHTFIQKLLSPAGLHQDITSGINVQEMARRRFRDIAGIAGLVFQGYPGKAMKAKHLQANAGLFFSVFEDYDPDNLLLREAYDEVFDFQLEEGRMQLAFERIAQHAVILAFPKQLTPFSFPIFSESFREKYSNEDWQSRLEQLKLQLEGKLA</sequence>
<evidence type="ECO:0000313" key="12">
    <source>
        <dbReference type="EMBL" id="GHE23292.1"/>
    </source>
</evidence>
<evidence type="ECO:0000256" key="7">
    <source>
        <dbReference type="ARBA" id="ARBA00023204"/>
    </source>
</evidence>
<gene>
    <name evidence="12" type="ORF">GCM10017764_02600</name>
</gene>
<keyword evidence="13" id="KW-1185">Reference proteome</keyword>
<dbReference type="InterPro" id="IPR014001">
    <property type="entry name" value="Helicase_ATP-bd"/>
</dbReference>
<dbReference type="SMART" id="SM00487">
    <property type="entry name" value="DEXDc"/>
    <property type="match status" value="1"/>
</dbReference>
<proteinExistence type="inferred from homology"/>
<evidence type="ECO:0000256" key="6">
    <source>
        <dbReference type="ARBA" id="ARBA00023125"/>
    </source>
</evidence>
<dbReference type="InterPro" id="IPR001650">
    <property type="entry name" value="Helicase_C-like"/>
</dbReference>
<dbReference type="Gene3D" id="3.40.50.300">
    <property type="entry name" value="P-loop containing nucleotide triphosphate hydrolases"/>
    <property type="match status" value="2"/>
</dbReference>
<dbReference type="InterPro" id="IPR026362">
    <property type="entry name" value="DEXH_lig_assoc"/>
</dbReference>
<keyword evidence="7" id="KW-0234">DNA repair</keyword>
<keyword evidence="3" id="KW-0378">Hydrolase</keyword>
<evidence type="ECO:0000256" key="8">
    <source>
        <dbReference type="ARBA" id="ARBA00023235"/>
    </source>
</evidence>
<evidence type="ECO:0000313" key="13">
    <source>
        <dbReference type="Proteomes" id="UP000620550"/>
    </source>
</evidence>
<dbReference type="GO" id="GO:0016874">
    <property type="term" value="F:ligase activity"/>
    <property type="evidence" value="ECO:0007669"/>
    <property type="project" value="UniProtKB-KW"/>
</dbReference>
<dbReference type="Pfam" id="PF00271">
    <property type="entry name" value="Helicase_C"/>
    <property type="match status" value="1"/>
</dbReference>
<keyword evidence="6" id="KW-0238">DNA-binding</keyword>
<reference evidence="13" key="1">
    <citation type="journal article" date="2019" name="Int. J. Syst. Evol. Microbiol.">
        <title>The Global Catalogue of Microorganisms (GCM) 10K type strain sequencing project: providing services to taxonomists for standard genome sequencing and annotation.</title>
        <authorList>
            <consortium name="The Broad Institute Genomics Platform"/>
            <consortium name="The Broad Institute Genome Sequencing Center for Infectious Disease"/>
            <person name="Wu L."/>
            <person name="Ma J."/>
        </authorList>
    </citation>
    <scope>NUCLEOTIDE SEQUENCE [LARGE SCALE GENOMIC DNA]</scope>
    <source>
        <strain evidence="13">CGMCC 1.12966</strain>
    </source>
</reference>
<dbReference type="PROSITE" id="PS51194">
    <property type="entry name" value="HELICASE_CTER"/>
    <property type="match status" value="1"/>
</dbReference>